<evidence type="ECO:0000256" key="1">
    <source>
        <dbReference type="SAM" id="MobiDB-lite"/>
    </source>
</evidence>
<sequence>MAGVGEEGAAPLSARCLQPRRSDQSAQLLTEKSLNGRAVEQQRHRRKQRGKVTRVLLFLFLAAAPSPKASSSGLAPPRNRHSVTPIPSPRSIRTNVEARASQATPAWRRARTGELKPKPKRQRARASAASSGR</sequence>
<feature type="compositionally biased region" description="Polar residues" evidence="1">
    <location>
        <begin position="24"/>
        <end position="33"/>
    </location>
</feature>
<dbReference type="EMBL" id="GBRH01166544">
    <property type="protein sequence ID" value="JAE31352.1"/>
    <property type="molecule type" value="Transcribed_RNA"/>
</dbReference>
<organism evidence="2">
    <name type="scientific">Arundo donax</name>
    <name type="common">Giant reed</name>
    <name type="synonym">Donax arundinaceus</name>
    <dbReference type="NCBI Taxonomy" id="35708"/>
    <lineage>
        <taxon>Eukaryota</taxon>
        <taxon>Viridiplantae</taxon>
        <taxon>Streptophyta</taxon>
        <taxon>Embryophyta</taxon>
        <taxon>Tracheophyta</taxon>
        <taxon>Spermatophyta</taxon>
        <taxon>Magnoliopsida</taxon>
        <taxon>Liliopsida</taxon>
        <taxon>Poales</taxon>
        <taxon>Poaceae</taxon>
        <taxon>PACMAD clade</taxon>
        <taxon>Arundinoideae</taxon>
        <taxon>Arundineae</taxon>
        <taxon>Arundo</taxon>
    </lineage>
</organism>
<feature type="region of interest" description="Disordered" evidence="1">
    <location>
        <begin position="1"/>
        <end position="49"/>
    </location>
</feature>
<protein>
    <submittedName>
        <fullName evidence="2">Uncharacterized protein</fullName>
    </submittedName>
</protein>
<proteinExistence type="predicted"/>
<feature type="compositionally biased region" description="Low complexity" evidence="1">
    <location>
        <begin position="66"/>
        <end position="77"/>
    </location>
</feature>
<evidence type="ECO:0000313" key="2">
    <source>
        <dbReference type="EMBL" id="JAE31352.1"/>
    </source>
</evidence>
<name>A0A0A9H3L6_ARUDO</name>
<reference evidence="2" key="2">
    <citation type="journal article" date="2015" name="Data Brief">
        <title>Shoot transcriptome of the giant reed, Arundo donax.</title>
        <authorList>
            <person name="Barrero R.A."/>
            <person name="Guerrero F.D."/>
            <person name="Moolhuijzen P."/>
            <person name="Goolsby J.A."/>
            <person name="Tidwell J."/>
            <person name="Bellgard S.E."/>
            <person name="Bellgard M.I."/>
        </authorList>
    </citation>
    <scope>NUCLEOTIDE SEQUENCE</scope>
    <source>
        <tissue evidence="2">Shoot tissue taken approximately 20 cm above the soil surface</tissue>
    </source>
</reference>
<accession>A0A0A9H3L6</accession>
<reference evidence="2" key="1">
    <citation type="submission" date="2014-09" db="EMBL/GenBank/DDBJ databases">
        <authorList>
            <person name="Magalhaes I.L.F."/>
            <person name="Oliveira U."/>
            <person name="Santos F.R."/>
            <person name="Vidigal T.H.D.A."/>
            <person name="Brescovit A.D."/>
            <person name="Santos A.J."/>
        </authorList>
    </citation>
    <scope>NUCLEOTIDE SEQUENCE</scope>
    <source>
        <tissue evidence="2">Shoot tissue taken approximately 20 cm above the soil surface</tissue>
    </source>
</reference>
<dbReference type="AlphaFoldDB" id="A0A0A9H3L6"/>
<feature type="region of interest" description="Disordered" evidence="1">
    <location>
        <begin position="66"/>
        <end position="133"/>
    </location>
</feature>